<reference evidence="2 3" key="1">
    <citation type="submission" date="2020-12" db="EMBL/GenBank/DDBJ databases">
        <title>Concerted genomic and epigenomic changes stabilize Arabidopsis allopolyploids.</title>
        <authorList>
            <person name="Chen Z."/>
        </authorList>
    </citation>
    <scope>NUCLEOTIDE SEQUENCE [LARGE SCALE GENOMIC DNA]</scope>
    <source>
        <strain evidence="2">Allo738</strain>
        <tissue evidence="2">Leaf</tissue>
    </source>
</reference>
<comment type="caution">
    <text evidence="2">The sequence shown here is derived from an EMBL/GenBank/DDBJ whole genome shotgun (WGS) entry which is preliminary data.</text>
</comment>
<evidence type="ECO:0000313" key="3">
    <source>
        <dbReference type="Proteomes" id="UP000694240"/>
    </source>
</evidence>
<dbReference type="EMBL" id="JAEFBK010000005">
    <property type="protein sequence ID" value="KAG7604919.1"/>
    <property type="molecule type" value="Genomic_DNA"/>
</dbReference>
<keyword evidence="3" id="KW-1185">Reference proteome</keyword>
<dbReference type="AlphaFoldDB" id="A0A8T2CZZ2"/>
<feature type="compositionally biased region" description="Low complexity" evidence="1">
    <location>
        <begin position="43"/>
        <end position="71"/>
    </location>
</feature>
<gene>
    <name evidence="2" type="ORF">ISN45_At05g039520</name>
</gene>
<proteinExistence type="predicted"/>
<name>A0A8T2CZZ2_9BRAS</name>
<evidence type="ECO:0000256" key="1">
    <source>
        <dbReference type="SAM" id="MobiDB-lite"/>
    </source>
</evidence>
<evidence type="ECO:0000313" key="2">
    <source>
        <dbReference type="EMBL" id="KAG7604919.1"/>
    </source>
</evidence>
<dbReference type="Proteomes" id="UP000694240">
    <property type="component" value="Chromosome 5"/>
</dbReference>
<accession>A0A8T2CZZ2</accession>
<sequence>MVVRLATIHGMGSYMGGYVALVRDIHCLQEVAASTTIKKSKRSSIQSKTSSIQSTDAARAATTTTAPAPDAECSHTSPNAAVDTTAAENACINTAATNALSTSFVAVCFIADVYITKEKDDAGGSRITKKEADASMR</sequence>
<protein>
    <submittedName>
        <fullName evidence="2">Uncharacterized protein</fullName>
    </submittedName>
</protein>
<feature type="region of interest" description="Disordered" evidence="1">
    <location>
        <begin position="39"/>
        <end position="79"/>
    </location>
</feature>
<organism evidence="2 3">
    <name type="scientific">Arabidopsis thaliana x Arabidopsis arenosa</name>
    <dbReference type="NCBI Taxonomy" id="1240361"/>
    <lineage>
        <taxon>Eukaryota</taxon>
        <taxon>Viridiplantae</taxon>
        <taxon>Streptophyta</taxon>
        <taxon>Embryophyta</taxon>
        <taxon>Tracheophyta</taxon>
        <taxon>Spermatophyta</taxon>
        <taxon>Magnoliopsida</taxon>
        <taxon>eudicotyledons</taxon>
        <taxon>Gunneridae</taxon>
        <taxon>Pentapetalae</taxon>
        <taxon>rosids</taxon>
        <taxon>malvids</taxon>
        <taxon>Brassicales</taxon>
        <taxon>Brassicaceae</taxon>
        <taxon>Camelineae</taxon>
        <taxon>Arabidopsis</taxon>
    </lineage>
</organism>